<dbReference type="PROSITE" id="PS51194">
    <property type="entry name" value="HELICASE_CTER"/>
    <property type="match status" value="1"/>
</dbReference>
<name>A0A4Q1BK10_TREME</name>
<feature type="compositionally biased region" description="Polar residues" evidence="12">
    <location>
        <begin position="255"/>
        <end position="270"/>
    </location>
</feature>
<evidence type="ECO:0000313" key="17">
    <source>
        <dbReference type="Proteomes" id="UP000289152"/>
    </source>
</evidence>
<feature type="compositionally biased region" description="Basic residues" evidence="12">
    <location>
        <begin position="359"/>
        <end position="386"/>
    </location>
</feature>
<dbReference type="InterPro" id="IPR018957">
    <property type="entry name" value="Znf_C3HC4_RING-type"/>
</dbReference>
<dbReference type="Pfam" id="PF00176">
    <property type="entry name" value="SNF2-rel_dom"/>
    <property type="match status" value="1"/>
</dbReference>
<dbReference type="GO" id="GO:0016787">
    <property type="term" value="F:hydrolase activity"/>
    <property type="evidence" value="ECO:0007669"/>
    <property type="project" value="UniProtKB-KW"/>
</dbReference>
<feature type="compositionally biased region" description="Basic and acidic residues" evidence="12">
    <location>
        <begin position="277"/>
        <end position="287"/>
    </location>
</feature>
<evidence type="ECO:0000259" key="14">
    <source>
        <dbReference type="PROSITE" id="PS51192"/>
    </source>
</evidence>
<evidence type="ECO:0000256" key="5">
    <source>
        <dbReference type="ARBA" id="ARBA00022771"/>
    </source>
</evidence>
<evidence type="ECO:0000256" key="9">
    <source>
        <dbReference type="ARBA" id="ARBA00022840"/>
    </source>
</evidence>
<dbReference type="GO" id="GO:0006289">
    <property type="term" value="P:nucleotide-excision repair"/>
    <property type="evidence" value="ECO:0007669"/>
    <property type="project" value="TreeGrafter"/>
</dbReference>
<feature type="domain" description="RING-type" evidence="13">
    <location>
        <begin position="855"/>
        <end position="899"/>
    </location>
</feature>
<gene>
    <name evidence="16" type="ORF">M231_04694</name>
</gene>
<dbReference type="Gene3D" id="3.40.50.300">
    <property type="entry name" value="P-loop containing nucleotide triphosphate hydrolases"/>
    <property type="match status" value="1"/>
</dbReference>
<dbReference type="PROSITE" id="PS51192">
    <property type="entry name" value="HELICASE_ATP_BIND_1"/>
    <property type="match status" value="1"/>
</dbReference>
<dbReference type="InterPro" id="IPR002464">
    <property type="entry name" value="DNA/RNA_helicase_DEAH_CS"/>
</dbReference>
<evidence type="ECO:0000256" key="11">
    <source>
        <dbReference type="SAM" id="Coils"/>
    </source>
</evidence>
<reference evidence="16 17" key="1">
    <citation type="submission" date="2016-06" db="EMBL/GenBank/DDBJ databases">
        <title>Evolution of pathogenesis and genome organization in the Tremellales.</title>
        <authorList>
            <person name="Cuomo C."/>
            <person name="Litvintseva A."/>
            <person name="Heitman J."/>
            <person name="Chen Y."/>
            <person name="Sun S."/>
            <person name="Springer D."/>
            <person name="Dromer F."/>
            <person name="Young S."/>
            <person name="Zeng Q."/>
            <person name="Chapman S."/>
            <person name="Gujja S."/>
            <person name="Saif S."/>
            <person name="Birren B."/>
        </authorList>
    </citation>
    <scope>NUCLEOTIDE SEQUENCE [LARGE SCALE GENOMIC DNA]</scope>
    <source>
        <strain evidence="16 17">ATCC 28783</strain>
    </source>
</reference>
<dbReference type="InParanoid" id="A0A4Q1BK10"/>
<comment type="caution">
    <text evidence="16">The sequence shown here is derived from an EMBL/GenBank/DDBJ whole genome shotgun (WGS) entry which is preliminary data.</text>
</comment>
<dbReference type="InterPro" id="IPR000330">
    <property type="entry name" value="SNF2_N"/>
</dbReference>
<dbReference type="AlphaFoldDB" id="A0A4Q1BK10"/>
<dbReference type="CDD" id="cd18008">
    <property type="entry name" value="DEXDc_SHPRH-like"/>
    <property type="match status" value="1"/>
</dbReference>
<keyword evidence="3" id="KW-0479">Metal-binding</keyword>
<evidence type="ECO:0000259" key="15">
    <source>
        <dbReference type="PROSITE" id="PS51194"/>
    </source>
</evidence>
<dbReference type="SUPFAM" id="SSF57850">
    <property type="entry name" value="RING/U-box"/>
    <property type="match status" value="1"/>
</dbReference>
<dbReference type="InterPro" id="IPR027417">
    <property type="entry name" value="P-loop_NTPase"/>
</dbReference>
<dbReference type="GO" id="GO:0004386">
    <property type="term" value="F:helicase activity"/>
    <property type="evidence" value="ECO:0007669"/>
    <property type="project" value="UniProtKB-KW"/>
</dbReference>
<dbReference type="Pfam" id="PF00271">
    <property type="entry name" value="Helicase_C"/>
    <property type="match status" value="1"/>
</dbReference>
<dbReference type="FunCoup" id="A0A4Q1BK10">
    <property type="interactions" value="177"/>
</dbReference>
<dbReference type="InterPro" id="IPR050628">
    <property type="entry name" value="SNF2_RAD54_helicase_TF"/>
</dbReference>
<dbReference type="GO" id="GO:0008270">
    <property type="term" value="F:zinc ion binding"/>
    <property type="evidence" value="ECO:0007669"/>
    <property type="project" value="UniProtKB-KW"/>
</dbReference>
<evidence type="ECO:0000256" key="12">
    <source>
        <dbReference type="SAM" id="MobiDB-lite"/>
    </source>
</evidence>
<dbReference type="SUPFAM" id="SSF52540">
    <property type="entry name" value="P-loop containing nucleoside triphosphate hydrolases"/>
    <property type="match status" value="2"/>
</dbReference>
<dbReference type="Gene3D" id="3.40.50.10810">
    <property type="entry name" value="Tandem AAA-ATPase domain"/>
    <property type="match status" value="1"/>
</dbReference>
<feature type="domain" description="Helicase C-terminal" evidence="15">
    <location>
        <begin position="938"/>
        <end position="1088"/>
    </location>
</feature>
<feature type="region of interest" description="Disordered" evidence="12">
    <location>
        <begin position="1"/>
        <end position="96"/>
    </location>
</feature>
<dbReference type="InterPro" id="IPR001841">
    <property type="entry name" value="Znf_RING"/>
</dbReference>
<keyword evidence="7" id="KW-0347">Helicase</keyword>
<dbReference type="OrthoDB" id="448448at2759"/>
<dbReference type="CDD" id="cd18793">
    <property type="entry name" value="SF2_C_SNF"/>
    <property type="match status" value="1"/>
</dbReference>
<dbReference type="SMART" id="SM00487">
    <property type="entry name" value="DEXDc"/>
    <property type="match status" value="1"/>
</dbReference>
<dbReference type="Pfam" id="PF00097">
    <property type="entry name" value="zf-C3HC4"/>
    <property type="match status" value="1"/>
</dbReference>
<feature type="compositionally biased region" description="Acidic residues" evidence="12">
    <location>
        <begin position="327"/>
        <end position="340"/>
    </location>
</feature>
<dbReference type="Gene3D" id="3.30.40.10">
    <property type="entry name" value="Zinc/RING finger domain, C3HC4 (zinc finger)"/>
    <property type="match status" value="1"/>
</dbReference>
<proteinExistence type="inferred from homology"/>
<protein>
    <submittedName>
        <fullName evidence="16">DNA repair protein RAD16</fullName>
    </submittedName>
</protein>
<dbReference type="PANTHER" id="PTHR45626">
    <property type="entry name" value="TRANSCRIPTION TERMINATION FACTOR 2-RELATED"/>
    <property type="match status" value="1"/>
</dbReference>
<sequence>MPPRRRAPRASLPTPAHSKRGDGDDVSAASAASTPVTRSRRKTMSDGGGLQTPASLTDTEEVQVQVKQEMVSRPQTRGKKRKVISDDESPFEDTSLVTSTAHKYTLEVAIPTRRSRLGQVKTESNDNMTLGSPPSKRRRTENGLMKEEAMVNVETVGASSSRQQQSQGKAETEDESDPQQPFTIGKYAAVKRAPPDALLLDEEKPKGRQSRAKGKAKQVAQSEADTNSLLEYAMNSDQEEEQFQKALAISTMTDTSGVNATSGSSMSDPASQKKKTLRDTKKFEHIKAALKGRAKQQLVGEGSPSSANMGLDTPADSASFDDGSAFDLDEDDLSFEEDPLSSDLSAPESDFEEPVRTTFKGKRPLAKSKSKGKGKQKKTLKGRGKSKPVNITDDVDPDEDADFNMSEADDEEENVIRRHFEGTGEEYEQRLAQEKLQRAIKKEERELKAKLKRKLTNGERNYIRLTKHHPDLNGIWGNIEANLEPVKPVAMEAHPSLKLTLLPFQKESLYWMKKQEEGPWKGGMLADEMGMGKTIQTIALLLSEPRRKPSLVVAPVVALMQWKHEIETHAEGFSVTLWHGSGRIKAAELKKFDVVLVSYGTLEASFRRQQRGFKKNNLLIKEKSPMHEFEWHRVILDEAHNIKERSTNAAKAAFALQAKYRWCLSGTPLQNRVGELYSLVRFLGAEPFSNYFCKKCDCKSLHWQFSDRRHCDDCGHKPMDHVCFWNTEILTPIARYGIEAGNPGHTAFKKLKILLDRMMLRRTKLERADDLGLPPRTIVVRRDYFSPAEKELYASLFTNARRQFSTYVDSGTVLNNYSNIFSLITRMRQMACHPDLVLRNKKAGAAHDATEGTVCRLCNDTAEDAIVSACKHVFDRECIRQYLEIQQLRGRRPECPVCHIEISIDLEAEAIDLSEGTTKARQGILSRLNLDNWRSSSKLEALVEELEKLRGQDCTIKSLVFSQFVSFLDLIAFRLQRAGFNICRLEGGMTPQQRDATIQHFMNNPQVTVFLISLKAGGVALNLTEASMVFMMDSWWNPSVEYQAMDRIHRLGQRRPVKVIKLVIEDSIEDQIVQLQHKKLAMTEAALSTDPDSALGKLTEEDVSAFFSPSSFMCIQSSLSTLAFYRYSYLAISPIMNRLCSRIIWEGG</sequence>
<evidence type="ECO:0000256" key="10">
    <source>
        <dbReference type="PROSITE-ProRule" id="PRU00175"/>
    </source>
</evidence>
<dbReference type="EMBL" id="SDIL01000055">
    <property type="protein sequence ID" value="RXK38025.1"/>
    <property type="molecule type" value="Genomic_DNA"/>
</dbReference>
<dbReference type="SMART" id="SM00184">
    <property type="entry name" value="RING"/>
    <property type="match status" value="1"/>
</dbReference>
<dbReference type="VEuPathDB" id="FungiDB:TREMEDRAFT_36553"/>
<comment type="subcellular location">
    <subcellularLocation>
        <location evidence="1">Nucleus</location>
    </subcellularLocation>
</comment>
<evidence type="ECO:0000313" key="16">
    <source>
        <dbReference type="EMBL" id="RXK38025.1"/>
    </source>
</evidence>
<organism evidence="16 17">
    <name type="scientific">Tremella mesenterica</name>
    <name type="common">Jelly fungus</name>
    <dbReference type="NCBI Taxonomy" id="5217"/>
    <lineage>
        <taxon>Eukaryota</taxon>
        <taxon>Fungi</taxon>
        <taxon>Dikarya</taxon>
        <taxon>Basidiomycota</taxon>
        <taxon>Agaricomycotina</taxon>
        <taxon>Tremellomycetes</taxon>
        <taxon>Tremellales</taxon>
        <taxon>Tremellaceae</taxon>
        <taxon>Tremella</taxon>
    </lineage>
</organism>
<feature type="compositionally biased region" description="Polar residues" evidence="12">
    <location>
        <begin position="121"/>
        <end position="132"/>
    </location>
</feature>
<keyword evidence="6" id="KW-0378">Hydrolase</keyword>
<evidence type="ECO:0000256" key="2">
    <source>
        <dbReference type="ARBA" id="ARBA00007025"/>
    </source>
</evidence>
<feature type="region of interest" description="Disordered" evidence="12">
    <location>
        <begin position="114"/>
        <end position="225"/>
    </location>
</feature>
<evidence type="ECO:0000256" key="3">
    <source>
        <dbReference type="ARBA" id="ARBA00022723"/>
    </source>
</evidence>
<evidence type="ECO:0000256" key="1">
    <source>
        <dbReference type="ARBA" id="ARBA00004123"/>
    </source>
</evidence>
<keyword evidence="17" id="KW-1185">Reference proteome</keyword>
<dbReference type="InterPro" id="IPR001650">
    <property type="entry name" value="Helicase_C-like"/>
</dbReference>
<dbReference type="STRING" id="5217.A0A4Q1BK10"/>
<dbReference type="Proteomes" id="UP000289152">
    <property type="component" value="Unassembled WGS sequence"/>
</dbReference>
<evidence type="ECO:0000256" key="6">
    <source>
        <dbReference type="ARBA" id="ARBA00022801"/>
    </source>
</evidence>
<dbReference type="InterPro" id="IPR049730">
    <property type="entry name" value="SNF2/RAD54-like_C"/>
</dbReference>
<dbReference type="PROSITE" id="PS00690">
    <property type="entry name" value="DEAH_ATP_HELICASE"/>
    <property type="match status" value="1"/>
</dbReference>
<dbReference type="InterPro" id="IPR014001">
    <property type="entry name" value="Helicase_ATP-bd"/>
</dbReference>
<dbReference type="VEuPathDB" id="FungiDB:TREMEDRAFT_55864"/>
<evidence type="ECO:0000256" key="4">
    <source>
        <dbReference type="ARBA" id="ARBA00022741"/>
    </source>
</evidence>
<keyword evidence="5 10" id="KW-0863">Zinc-finger</keyword>
<keyword evidence="4" id="KW-0547">Nucleotide-binding</keyword>
<feature type="coiled-coil region" evidence="11">
    <location>
        <begin position="424"/>
        <end position="461"/>
    </location>
</feature>
<evidence type="ECO:0000259" key="13">
    <source>
        <dbReference type="PROSITE" id="PS50089"/>
    </source>
</evidence>
<keyword evidence="11" id="KW-0175">Coiled coil</keyword>
<accession>A0A4Q1BK10</accession>
<dbReference type="InterPro" id="IPR013083">
    <property type="entry name" value="Znf_RING/FYVE/PHD"/>
</dbReference>
<dbReference type="GO" id="GO:0005524">
    <property type="term" value="F:ATP binding"/>
    <property type="evidence" value="ECO:0007669"/>
    <property type="project" value="UniProtKB-KW"/>
</dbReference>
<dbReference type="GO" id="GO:0008094">
    <property type="term" value="F:ATP-dependent activity, acting on DNA"/>
    <property type="evidence" value="ECO:0007669"/>
    <property type="project" value="TreeGrafter"/>
</dbReference>
<keyword evidence="8" id="KW-0862">Zinc</keyword>
<dbReference type="PANTHER" id="PTHR45626:SF12">
    <property type="entry name" value="DNA REPAIR PROTEIN RAD16"/>
    <property type="match status" value="1"/>
</dbReference>
<feature type="compositionally biased region" description="Acidic residues" evidence="12">
    <location>
        <begin position="393"/>
        <end position="413"/>
    </location>
</feature>
<feature type="region of interest" description="Disordered" evidence="12">
    <location>
        <begin position="255"/>
        <end position="413"/>
    </location>
</feature>
<dbReference type="GO" id="GO:0005634">
    <property type="term" value="C:nucleus"/>
    <property type="evidence" value="ECO:0007669"/>
    <property type="project" value="UniProtKB-SubCell"/>
</dbReference>
<evidence type="ECO:0000256" key="7">
    <source>
        <dbReference type="ARBA" id="ARBA00022806"/>
    </source>
</evidence>
<keyword evidence="9" id="KW-0067">ATP-binding</keyword>
<feature type="compositionally biased region" description="Low complexity" evidence="12">
    <location>
        <begin position="315"/>
        <end position="326"/>
    </location>
</feature>
<feature type="domain" description="Helicase ATP-binding" evidence="14">
    <location>
        <begin position="514"/>
        <end position="686"/>
    </location>
</feature>
<feature type="compositionally biased region" description="Basic residues" evidence="12">
    <location>
        <begin position="207"/>
        <end position="216"/>
    </location>
</feature>
<dbReference type="InterPro" id="IPR038718">
    <property type="entry name" value="SNF2-like_sf"/>
</dbReference>
<feature type="compositionally biased region" description="Low complexity" evidence="12">
    <location>
        <begin position="26"/>
        <end position="37"/>
    </location>
</feature>
<comment type="similarity">
    <text evidence="2">Belongs to the SNF2/RAD54 helicase family.</text>
</comment>
<feature type="compositionally biased region" description="Basic and acidic residues" evidence="12">
    <location>
        <begin position="140"/>
        <end position="149"/>
    </location>
</feature>
<evidence type="ECO:0000256" key="8">
    <source>
        <dbReference type="ARBA" id="ARBA00022833"/>
    </source>
</evidence>
<dbReference type="SMART" id="SM00490">
    <property type="entry name" value="HELICc"/>
    <property type="match status" value="1"/>
</dbReference>
<dbReference type="PROSITE" id="PS50089">
    <property type="entry name" value="ZF_RING_2"/>
    <property type="match status" value="1"/>
</dbReference>